<dbReference type="GO" id="GO:0008270">
    <property type="term" value="F:zinc ion binding"/>
    <property type="evidence" value="ECO:0007669"/>
    <property type="project" value="UniProtKB-KW"/>
</dbReference>
<feature type="compositionally biased region" description="Polar residues" evidence="2">
    <location>
        <begin position="1"/>
        <end position="17"/>
    </location>
</feature>
<dbReference type="InterPro" id="IPR032200">
    <property type="entry name" value="COE_DBD"/>
</dbReference>
<keyword evidence="1" id="KW-0479">Metal-binding</keyword>
<evidence type="ECO:0000256" key="1">
    <source>
        <dbReference type="RuleBase" id="RU004489"/>
    </source>
</evidence>
<dbReference type="Gene3D" id="2.60.40.3180">
    <property type="entry name" value="Transcription factor COE1, DNA-binding domain"/>
    <property type="match status" value="1"/>
</dbReference>
<comment type="similarity">
    <text evidence="1">Belongs to the COE family.</text>
</comment>
<keyword evidence="1" id="KW-0804">Transcription</keyword>
<dbReference type="GO" id="GO:0006355">
    <property type="term" value="P:regulation of DNA-templated transcription"/>
    <property type="evidence" value="ECO:0007669"/>
    <property type="project" value="InterPro"/>
</dbReference>
<dbReference type="Pfam" id="PF16422">
    <property type="entry name" value="COE1_DBD"/>
    <property type="match status" value="1"/>
</dbReference>
<comment type="caution">
    <text evidence="4">The sequence shown here is derived from an EMBL/GenBank/DDBJ whole genome shotgun (WGS) entry which is preliminary data.</text>
</comment>
<evidence type="ECO:0000313" key="4">
    <source>
        <dbReference type="EMBL" id="KII71062.1"/>
    </source>
</evidence>
<keyword evidence="1" id="KW-0805">Transcription regulation</keyword>
<proteinExistence type="inferred from homology"/>
<evidence type="ECO:0000256" key="2">
    <source>
        <dbReference type="SAM" id="MobiDB-lite"/>
    </source>
</evidence>
<keyword evidence="1" id="KW-0539">Nucleus</keyword>
<dbReference type="GO" id="GO:0005634">
    <property type="term" value="C:nucleus"/>
    <property type="evidence" value="ECO:0007669"/>
    <property type="project" value="UniProtKB-SubCell"/>
</dbReference>
<keyword evidence="1" id="KW-0217">Developmental protein</keyword>
<evidence type="ECO:0000313" key="5">
    <source>
        <dbReference type="Proteomes" id="UP000031668"/>
    </source>
</evidence>
<organism evidence="4 5">
    <name type="scientific">Thelohanellus kitauei</name>
    <name type="common">Myxosporean</name>
    <dbReference type="NCBI Taxonomy" id="669202"/>
    <lineage>
        <taxon>Eukaryota</taxon>
        <taxon>Metazoa</taxon>
        <taxon>Cnidaria</taxon>
        <taxon>Myxozoa</taxon>
        <taxon>Myxosporea</taxon>
        <taxon>Bivalvulida</taxon>
        <taxon>Platysporina</taxon>
        <taxon>Myxobolidae</taxon>
        <taxon>Thelohanellus</taxon>
    </lineage>
</organism>
<keyword evidence="1" id="KW-0238">DNA-binding</keyword>
<dbReference type="AlphaFoldDB" id="A0A0C2NAX8"/>
<feature type="compositionally biased region" description="Basic and acidic residues" evidence="2">
    <location>
        <begin position="18"/>
        <end position="36"/>
    </location>
</feature>
<gene>
    <name evidence="4" type="ORF">RF11_14688</name>
</gene>
<dbReference type="Proteomes" id="UP000031668">
    <property type="component" value="Unassembled WGS sequence"/>
</dbReference>
<dbReference type="EMBL" id="JWZT01001867">
    <property type="protein sequence ID" value="KII71062.1"/>
    <property type="molecule type" value="Genomic_DNA"/>
</dbReference>
<name>A0A0C2NAX8_THEKT</name>
<dbReference type="OrthoDB" id="25246at2759"/>
<feature type="region of interest" description="Disordered" evidence="2">
    <location>
        <begin position="1"/>
        <end position="38"/>
    </location>
</feature>
<comment type="subcellular location">
    <subcellularLocation>
        <location evidence="1">Nucleus</location>
    </subcellularLocation>
</comment>
<dbReference type="PANTHER" id="PTHR10747">
    <property type="entry name" value="TRANSCRIPTION FACTOR COE FAMILY MEMBER"/>
    <property type="match status" value="1"/>
</dbReference>
<evidence type="ECO:0000259" key="3">
    <source>
        <dbReference type="Pfam" id="PF16422"/>
    </source>
</evidence>
<keyword evidence="5" id="KW-1185">Reference proteome</keyword>
<dbReference type="GO" id="GO:0003677">
    <property type="term" value="F:DNA binding"/>
    <property type="evidence" value="ECO:0007669"/>
    <property type="project" value="UniProtKB-KW"/>
</dbReference>
<keyword evidence="1" id="KW-0862">Zinc</keyword>
<accession>A0A0C2NAX8</accession>
<reference evidence="4 5" key="1">
    <citation type="journal article" date="2014" name="Genome Biol. Evol.">
        <title>The genome of the myxosporean Thelohanellus kitauei shows adaptations to nutrient acquisition within its fish host.</title>
        <authorList>
            <person name="Yang Y."/>
            <person name="Xiong J."/>
            <person name="Zhou Z."/>
            <person name="Huo F."/>
            <person name="Miao W."/>
            <person name="Ran C."/>
            <person name="Liu Y."/>
            <person name="Zhang J."/>
            <person name="Feng J."/>
            <person name="Wang M."/>
            <person name="Wang M."/>
            <person name="Wang L."/>
            <person name="Yao B."/>
        </authorList>
    </citation>
    <scope>NUCLEOTIDE SEQUENCE [LARGE SCALE GENOMIC DNA]</scope>
    <source>
        <strain evidence="4">Wuqing</strain>
    </source>
</reference>
<protein>
    <submittedName>
        <fullName evidence="4">Transcription factor unc-3</fullName>
    </submittedName>
</protein>
<keyword evidence="1" id="KW-0863">Zinc-finger</keyword>
<dbReference type="InterPro" id="IPR003523">
    <property type="entry name" value="Transcription_factor_COE"/>
</dbReference>
<feature type="domain" description="Transcription factor COE DNA-binding" evidence="3">
    <location>
        <begin position="38"/>
        <end position="160"/>
    </location>
</feature>
<dbReference type="InterPro" id="IPR038173">
    <property type="entry name" value="COE_DBD_sf"/>
</dbReference>
<sequence length="188" mass="21750">MSQDVGETSQAEGVSNSRTRDDKSRSKYKNSTKEQKEEELDIAFSVFKKQPPDNLRKSNFFHFDLVFYDTNKGEVKVDKAIFSGFLEDEPGEKKLRNGIIYQLSFEFQNGISPFRQGKKQTEKILVRLIDSSSKKAISYEGQDKNPDMCRVLLTHEVMCRYGLLSNQVDVVTINHVETETRLHQILRF</sequence>